<protein>
    <recommendedName>
        <fullName evidence="3">Phage protein</fullName>
    </recommendedName>
</protein>
<dbReference type="InterPro" id="IPR024406">
    <property type="entry name" value="TAC-10"/>
</dbReference>
<dbReference type="RefSeq" id="WP_012276443.1">
    <property type="nucleotide sequence ID" value="NC_010334.1"/>
</dbReference>
<sequence>MKKPIVLTIAGSDISFTVTTDDYNAYLNEIMPDNKVAPAHNLVMRTVDTDHKEQLRGVLDNSPGASMQIAGLLTQQFAPAIEIAVKK</sequence>
<dbReference type="Pfam" id="PF10963">
    <property type="entry name" value="Phage_TAC_10"/>
    <property type="match status" value="1"/>
</dbReference>
<gene>
    <name evidence="1" type="ordered locus">Shal_1334</name>
</gene>
<evidence type="ECO:0000313" key="1">
    <source>
        <dbReference type="EMBL" id="ABZ75902.1"/>
    </source>
</evidence>
<reference evidence="1" key="1">
    <citation type="submission" date="2008-01" db="EMBL/GenBank/DDBJ databases">
        <title>Complete sequence of Shewanella halifaxensis HAW-EB4.</title>
        <authorList>
            <consortium name="US DOE Joint Genome Institute"/>
            <person name="Copeland A."/>
            <person name="Lucas S."/>
            <person name="Lapidus A."/>
            <person name="Glavina del Rio T."/>
            <person name="Dalin E."/>
            <person name="Tice H."/>
            <person name="Bruce D."/>
            <person name="Goodwin L."/>
            <person name="Pitluck S."/>
            <person name="Sims D."/>
            <person name="Brettin T."/>
            <person name="Detter J.C."/>
            <person name="Han C."/>
            <person name="Kuske C.R."/>
            <person name="Schmutz J."/>
            <person name="Larimer F."/>
            <person name="Land M."/>
            <person name="Hauser L."/>
            <person name="Kyrpides N."/>
            <person name="Kim E."/>
            <person name="Zhao J.-S."/>
            <person name="Richardson P."/>
        </authorList>
    </citation>
    <scope>NUCLEOTIDE SEQUENCE [LARGE SCALE GENOMIC DNA]</scope>
    <source>
        <strain evidence="1">HAW-EB4</strain>
    </source>
</reference>
<dbReference type="AlphaFoldDB" id="B0TLF2"/>
<accession>B0TLF2</accession>
<dbReference type="STRING" id="458817.Shal_1334"/>
<dbReference type="eggNOG" id="ENOG50330Y7">
    <property type="taxonomic scope" value="Bacteria"/>
</dbReference>
<proteinExistence type="predicted"/>
<organism evidence="1 2">
    <name type="scientific">Shewanella halifaxensis (strain HAW-EB4)</name>
    <dbReference type="NCBI Taxonomy" id="458817"/>
    <lineage>
        <taxon>Bacteria</taxon>
        <taxon>Pseudomonadati</taxon>
        <taxon>Pseudomonadota</taxon>
        <taxon>Gammaproteobacteria</taxon>
        <taxon>Alteromonadales</taxon>
        <taxon>Shewanellaceae</taxon>
        <taxon>Shewanella</taxon>
    </lineage>
</organism>
<dbReference type="OrthoDB" id="5908298at2"/>
<dbReference type="Proteomes" id="UP000001317">
    <property type="component" value="Chromosome"/>
</dbReference>
<dbReference type="KEGG" id="shl:Shal_1334"/>
<name>B0TLF2_SHEHH</name>
<evidence type="ECO:0008006" key="3">
    <source>
        <dbReference type="Google" id="ProtNLM"/>
    </source>
</evidence>
<dbReference type="EMBL" id="CP000931">
    <property type="protein sequence ID" value="ABZ75902.1"/>
    <property type="molecule type" value="Genomic_DNA"/>
</dbReference>
<evidence type="ECO:0000313" key="2">
    <source>
        <dbReference type="Proteomes" id="UP000001317"/>
    </source>
</evidence>
<keyword evidence="2" id="KW-1185">Reference proteome</keyword>
<dbReference type="HOGENOM" id="CLU_174725_0_0_6"/>